<sequence length="127" mass="14246">MSEPIKVFGDRAEQIKEGDTFRAVVKFIEGRKMVMLMKQERPESDSSSEQPKINAEPSESTAMNNKMRLLTKISGRPAEAIMKELLGSEAYFEFKDESRDDGQPVVAIYVEGNGSPMDKLENVEVAE</sequence>
<gene>
    <name evidence="2" type="ordered locus">Ngar_c13480</name>
</gene>
<dbReference type="InParanoid" id="K0IAE8"/>
<feature type="region of interest" description="Disordered" evidence="1">
    <location>
        <begin position="36"/>
        <end position="65"/>
    </location>
</feature>
<dbReference type="GeneID" id="13797607"/>
<dbReference type="HOGENOM" id="CLU_1965633_0_0_2"/>
<protein>
    <submittedName>
        <fullName evidence="2">Uncharacterized protein</fullName>
    </submittedName>
</protein>
<dbReference type="STRING" id="1237085.Ngar_c13480"/>
<evidence type="ECO:0000256" key="1">
    <source>
        <dbReference type="SAM" id="MobiDB-lite"/>
    </source>
</evidence>
<name>K0IAE8_NITGG</name>
<dbReference type="KEGG" id="nga:Ngar_c13480"/>
<dbReference type="Proteomes" id="UP000008037">
    <property type="component" value="Chromosome"/>
</dbReference>
<evidence type="ECO:0000313" key="2">
    <source>
        <dbReference type="EMBL" id="AFU58286.1"/>
    </source>
</evidence>
<proteinExistence type="predicted"/>
<dbReference type="EMBL" id="CP002408">
    <property type="protein sequence ID" value="AFU58286.1"/>
    <property type="molecule type" value="Genomic_DNA"/>
</dbReference>
<dbReference type="RefSeq" id="WP_015018823.1">
    <property type="nucleotide sequence ID" value="NC_018719.1"/>
</dbReference>
<evidence type="ECO:0000313" key="3">
    <source>
        <dbReference type="Proteomes" id="UP000008037"/>
    </source>
</evidence>
<feature type="compositionally biased region" description="Polar residues" evidence="1">
    <location>
        <begin position="45"/>
        <end position="64"/>
    </location>
</feature>
<accession>K0IAE8</accession>
<keyword evidence="3" id="KW-1185">Reference proteome</keyword>
<reference evidence="2 3" key="1">
    <citation type="journal article" date="2012" name="Environ. Microbiol.">
        <title>The genome of the ammonia-oxidizing Candidatus Nitrososphaera gargensis: insights into metabolic versatility and environmental adaptations.</title>
        <authorList>
            <person name="Spang A."/>
            <person name="Poehlein A."/>
            <person name="Offre P."/>
            <person name="Zumbragel S."/>
            <person name="Haider S."/>
            <person name="Rychlik N."/>
            <person name="Nowka B."/>
            <person name="Schmeisser C."/>
            <person name="Lebedeva E.V."/>
            <person name="Rattei T."/>
            <person name="Bohm C."/>
            <person name="Schmid M."/>
            <person name="Galushko A."/>
            <person name="Hatzenpichler R."/>
            <person name="Weinmaier T."/>
            <person name="Daniel R."/>
            <person name="Schleper C."/>
            <person name="Spieck E."/>
            <person name="Streit W."/>
            <person name="Wagner M."/>
        </authorList>
    </citation>
    <scope>NUCLEOTIDE SEQUENCE [LARGE SCALE GENOMIC DNA]</scope>
    <source>
        <strain evidence="3">Ga9.2</strain>
    </source>
</reference>
<organism evidence="2 3">
    <name type="scientific">Nitrososphaera gargensis (strain Ga9.2)</name>
    <dbReference type="NCBI Taxonomy" id="1237085"/>
    <lineage>
        <taxon>Archaea</taxon>
        <taxon>Nitrososphaerota</taxon>
        <taxon>Nitrososphaeria</taxon>
        <taxon>Nitrososphaerales</taxon>
        <taxon>Nitrososphaeraceae</taxon>
        <taxon>Nitrososphaera</taxon>
    </lineage>
</organism>
<dbReference type="BioCyc" id="CNIT1237085:G1324-1346-MONOMER"/>
<dbReference type="AlphaFoldDB" id="K0IAE8"/>